<dbReference type="WBParaSite" id="ACAC_0000183101-mRNA-1">
    <property type="protein sequence ID" value="ACAC_0000183101-mRNA-1"/>
    <property type="gene ID" value="ACAC_0000183101"/>
</dbReference>
<evidence type="ECO:0000256" key="1">
    <source>
        <dbReference type="SAM" id="MobiDB-lite"/>
    </source>
</evidence>
<dbReference type="PANTHER" id="PTHR21523">
    <property type="match status" value="1"/>
</dbReference>
<reference evidence="3" key="1">
    <citation type="submission" date="2012-09" db="EMBL/GenBank/DDBJ databases">
        <authorList>
            <person name="Martin A.A."/>
        </authorList>
    </citation>
    <scope>NUCLEOTIDE SEQUENCE</scope>
</reference>
<dbReference type="Pfam" id="PF04870">
    <property type="entry name" value="Moulting_cycle"/>
    <property type="match status" value="1"/>
</dbReference>
<feature type="region of interest" description="Disordered" evidence="1">
    <location>
        <begin position="217"/>
        <end position="252"/>
    </location>
</feature>
<dbReference type="PANTHER" id="PTHR21523:SF38">
    <property type="entry name" value="MLT-TEN (MLT-10) RELATED"/>
    <property type="match status" value="1"/>
</dbReference>
<feature type="signal peptide" evidence="2">
    <location>
        <begin position="1"/>
        <end position="22"/>
    </location>
</feature>
<dbReference type="Proteomes" id="UP000035642">
    <property type="component" value="Unassembled WGS sequence"/>
</dbReference>
<protein>
    <submittedName>
        <fullName evidence="4">ENT domain-containing protein</fullName>
    </submittedName>
</protein>
<dbReference type="AlphaFoldDB" id="A0A158P717"/>
<feature type="compositionally biased region" description="Basic residues" evidence="1">
    <location>
        <begin position="222"/>
        <end position="232"/>
    </location>
</feature>
<feature type="region of interest" description="Disordered" evidence="1">
    <location>
        <begin position="177"/>
        <end position="196"/>
    </location>
</feature>
<feature type="compositionally biased region" description="Basic residues" evidence="1">
    <location>
        <begin position="182"/>
        <end position="192"/>
    </location>
</feature>
<sequence length="604" mass="68354">MAIVQFLLAVLSIETLFITVLSISQQKSTERQFLELNTEKLRDFWQIITIRGLIKAHAKQTLGALPPVERVVYELCVRNADTIVALAKCATRVFDARDNARQQARLTSNYKLPAMNTELQKANSSFAKNATRLFDVSDNAKRNYRPRSKYKQPAMNTEIYKANSSLAKNATRLFDVSDNAKRQHRPRSKHKQPAMNTEIHEANSSLAKNATRLFNVSDNAKRQHRPRSKHKQPAMNTELRKANSSLAKNKASSIMDHGDIKIRARLGNLTRRNSAAERKSDKVVFKNVRTGKEVTRKFPIKLARVARAELGIDSHAPKLENTAAAAMEEVLDIVNAYASLITKIKPDVEEVRYVKLPIVEELSLKNKKWMRAQASFNEEQKVDYKEKGYAFLNDEQMDLIYNRQEQLVYGMNVTELGSLTKEQKVERIERDIRALAVLDQPRWPAWGLRNEGRPARHRWRRQAESEAVPASEEAGTEEESGIVFRTLSPIVFTSLIGTGAALEVVTLSPQVFMAEVLFPRALVVKILSPRVFLAAILSPNALIARIMSPTSFRVEVLSPRAMHTWVLSPEALVSPICTLLFVFNKGSQHIKTTKRSALRVNKNI</sequence>
<dbReference type="STRING" id="6313.A0A158P717"/>
<organism evidence="3 4">
    <name type="scientific">Angiostrongylus cantonensis</name>
    <name type="common">Rat lungworm</name>
    <dbReference type="NCBI Taxonomy" id="6313"/>
    <lineage>
        <taxon>Eukaryota</taxon>
        <taxon>Metazoa</taxon>
        <taxon>Ecdysozoa</taxon>
        <taxon>Nematoda</taxon>
        <taxon>Chromadorea</taxon>
        <taxon>Rhabditida</taxon>
        <taxon>Rhabditina</taxon>
        <taxon>Rhabditomorpha</taxon>
        <taxon>Strongyloidea</taxon>
        <taxon>Metastrongylidae</taxon>
        <taxon>Angiostrongylus</taxon>
    </lineage>
</organism>
<proteinExistence type="predicted"/>
<name>A0A158P717_ANGCA</name>
<evidence type="ECO:0000313" key="3">
    <source>
        <dbReference type="Proteomes" id="UP000035642"/>
    </source>
</evidence>
<reference evidence="4" key="2">
    <citation type="submission" date="2016-04" db="UniProtKB">
        <authorList>
            <consortium name="WormBaseParasite"/>
        </authorList>
    </citation>
    <scope>IDENTIFICATION</scope>
</reference>
<accession>A0A158P717</accession>
<evidence type="ECO:0000313" key="4">
    <source>
        <dbReference type="WBParaSite" id="ACAC_0000183101-mRNA-1"/>
    </source>
</evidence>
<feature type="compositionally biased region" description="Low complexity" evidence="1">
    <location>
        <begin position="242"/>
        <end position="252"/>
    </location>
</feature>
<feature type="chain" id="PRO_5007630109" evidence="2">
    <location>
        <begin position="23"/>
        <end position="604"/>
    </location>
</feature>
<dbReference type="InterPro" id="IPR006954">
    <property type="entry name" value="Mlt-10-like"/>
</dbReference>
<keyword evidence="3" id="KW-1185">Reference proteome</keyword>
<keyword evidence="2" id="KW-0732">Signal</keyword>
<evidence type="ECO:0000256" key="2">
    <source>
        <dbReference type="SAM" id="SignalP"/>
    </source>
</evidence>